<keyword evidence="1" id="KW-0812">Transmembrane</keyword>
<protein>
    <submittedName>
        <fullName evidence="2">Uncharacterized protein</fullName>
    </submittedName>
</protein>
<evidence type="ECO:0000313" key="3">
    <source>
        <dbReference type="Proteomes" id="UP000003781"/>
    </source>
</evidence>
<evidence type="ECO:0000256" key="1">
    <source>
        <dbReference type="SAM" id="Phobius"/>
    </source>
</evidence>
<dbReference type="AlphaFoldDB" id="A3IV73"/>
<evidence type="ECO:0000313" key="2">
    <source>
        <dbReference type="EMBL" id="EAZ89634.1"/>
    </source>
</evidence>
<reference evidence="2 3" key="1">
    <citation type="submission" date="2007-03" db="EMBL/GenBank/DDBJ databases">
        <authorList>
            <person name="Stal L."/>
            <person name="Ferriera S."/>
            <person name="Johnson J."/>
            <person name="Kravitz S."/>
            <person name="Beeson K."/>
            <person name="Sutton G."/>
            <person name="Rogers Y.-H."/>
            <person name="Friedman R."/>
            <person name="Frazier M."/>
            <person name="Venter J.C."/>
        </authorList>
    </citation>
    <scope>NUCLEOTIDE SEQUENCE [LARGE SCALE GENOMIC DNA]</scope>
    <source>
        <strain evidence="2 3">CCY0110</strain>
    </source>
</reference>
<gene>
    <name evidence="2" type="ORF">CY0110_24416</name>
</gene>
<organism evidence="2 3">
    <name type="scientific">Crocosphaera chwakensis CCY0110</name>
    <dbReference type="NCBI Taxonomy" id="391612"/>
    <lineage>
        <taxon>Bacteria</taxon>
        <taxon>Bacillati</taxon>
        <taxon>Cyanobacteriota</taxon>
        <taxon>Cyanophyceae</taxon>
        <taxon>Oscillatoriophycideae</taxon>
        <taxon>Chroococcales</taxon>
        <taxon>Aphanothecaceae</taxon>
        <taxon>Crocosphaera</taxon>
        <taxon>Crocosphaera chwakensis</taxon>
    </lineage>
</organism>
<keyword evidence="1" id="KW-1133">Transmembrane helix</keyword>
<keyword evidence="1" id="KW-0472">Membrane</keyword>
<dbReference type="EMBL" id="AAXW01000040">
    <property type="protein sequence ID" value="EAZ89634.1"/>
    <property type="molecule type" value="Genomic_DNA"/>
</dbReference>
<sequence length="60" mass="6885">MLDHHSNYLTILCHYLFYLILVGLLSFSLTYIMNNKQNSGIKTNIDQTNSLILKQAENAP</sequence>
<keyword evidence="3" id="KW-1185">Reference proteome</keyword>
<dbReference type="RefSeq" id="WP_008277280.1">
    <property type="nucleotide sequence ID" value="NZ_AAXW01000040.1"/>
</dbReference>
<accession>A3IV73</accession>
<proteinExistence type="predicted"/>
<comment type="caution">
    <text evidence="2">The sequence shown here is derived from an EMBL/GenBank/DDBJ whole genome shotgun (WGS) entry which is preliminary data.</text>
</comment>
<dbReference type="Proteomes" id="UP000003781">
    <property type="component" value="Unassembled WGS sequence"/>
</dbReference>
<feature type="transmembrane region" description="Helical" evidence="1">
    <location>
        <begin position="15"/>
        <end position="33"/>
    </location>
</feature>
<dbReference type="OrthoDB" id="583096at2"/>
<name>A3IV73_9CHRO</name>